<dbReference type="Gene3D" id="1.10.238.10">
    <property type="entry name" value="EF-hand"/>
    <property type="match status" value="1"/>
</dbReference>
<dbReference type="InterPro" id="IPR011992">
    <property type="entry name" value="EF-hand-dom_pair"/>
</dbReference>
<reference evidence="1 2" key="1">
    <citation type="submission" date="2022-12" db="EMBL/GenBank/DDBJ databases">
        <title>Chromosome-level genome of Tegillarca granosa.</title>
        <authorList>
            <person name="Kim J."/>
        </authorList>
    </citation>
    <scope>NUCLEOTIDE SEQUENCE [LARGE SCALE GENOMIC DNA]</scope>
    <source>
        <strain evidence="1">Teg-2019</strain>
        <tissue evidence="1">Adductor muscle</tissue>
    </source>
</reference>
<name>A0ABQ9F7L3_TEGGR</name>
<dbReference type="Proteomes" id="UP001217089">
    <property type="component" value="Unassembled WGS sequence"/>
</dbReference>
<keyword evidence="2" id="KW-1185">Reference proteome</keyword>
<accession>A0ABQ9F7L3</accession>
<proteinExistence type="predicted"/>
<sequence length="88" mass="10318">MARFFSQSDIDKFKECFNYHCHRGYAASENELSVIMRSLGYSPTRDEVIKYFKKYGAVDLLFKEGGIQGQQVRYNEFVKNIMTPVPDY</sequence>
<gene>
    <name evidence="1" type="ORF">KUTeg_010920</name>
</gene>
<protein>
    <submittedName>
        <fullName evidence="1">Uncharacterized protein</fullName>
    </submittedName>
</protein>
<dbReference type="SUPFAM" id="SSF47473">
    <property type="entry name" value="EF-hand"/>
    <property type="match status" value="1"/>
</dbReference>
<comment type="caution">
    <text evidence="1">The sequence shown here is derived from an EMBL/GenBank/DDBJ whole genome shotgun (WGS) entry which is preliminary data.</text>
</comment>
<evidence type="ECO:0000313" key="2">
    <source>
        <dbReference type="Proteomes" id="UP001217089"/>
    </source>
</evidence>
<dbReference type="EMBL" id="JARBDR010000496">
    <property type="protein sequence ID" value="KAJ8311565.1"/>
    <property type="molecule type" value="Genomic_DNA"/>
</dbReference>
<organism evidence="1 2">
    <name type="scientific">Tegillarca granosa</name>
    <name type="common">Malaysian cockle</name>
    <name type="synonym">Anadara granosa</name>
    <dbReference type="NCBI Taxonomy" id="220873"/>
    <lineage>
        <taxon>Eukaryota</taxon>
        <taxon>Metazoa</taxon>
        <taxon>Spiralia</taxon>
        <taxon>Lophotrochozoa</taxon>
        <taxon>Mollusca</taxon>
        <taxon>Bivalvia</taxon>
        <taxon>Autobranchia</taxon>
        <taxon>Pteriomorphia</taxon>
        <taxon>Arcoida</taxon>
        <taxon>Arcoidea</taxon>
        <taxon>Arcidae</taxon>
        <taxon>Tegillarca</taxon>
    </lineage>
</organism>
<evidence type="ECO:0000313" key="1">
    <source>
        <dbReference type="EMBL" id="KAJ8311565.1"/>
    </source>
</evidence>